<evidence type="ECO:0000313" key="3">
    <source>
        <dbReference type="Proteomes" id="UP000188342"/>
    </source>
</evidence>
<name>A0A1R4I8P7_9ACTN</name>
<protein>
    <submittedName>
        <fullName evidence="2">Uncharacterized protein</fullName>
    </submittedName>
</protein>
<feature type="transmembrane region" description="Helical" evidence="1">
    <location>
        <begin position="47"/>
        <end position="63"/>
    </location>
</feature>
<keyword evidence="3" id="KW-1185">Reference proteome</keyword>
<gene>
    <name evidence="2" type="ORF">FM114_00560</name>
</gene>
<keyword evidence="1" id="KW-0472">Membrane</keyword>
<keyword evidence="1" id="KW-1133">Transmembrane helix</keyword>
<dbReference type="STRING" id="1255658.FM114_00560"/>
<evidence type="ECO:0000313" key="2">
    <source>
        <dbReference type="EMBL" id="SJN16261.1"/>
    </source>
</evidence>
<dbReference type="Proteomes" id="UP000188342">
    <property type="component" value="Unassembled WGS sequence"/>
</dbReference>
<accession>A0A1R4I8P7</accession>
<proteinExistence type="predicted"/>
<keyword evidence="1" id="KW-0812">Transmembrane</keyword>
<dbReference type="EMBL" id="FUKQ01000001">
    <property type="protein sequence ID" value="SJN16261.1"/>
    <property type="molecule type" value="Genomic_DNA"/>
</dbReference>
<feature type="transmembrane region" description="Helical" evidence="1">
    <location>
        <begin position="7"/>
        <end position="27"/>
    </location>
</feature>
<organism evidence="2 3">
    <name type="scientific">Luteococcus japonicus LSP_Lj1</name>
    <dbReference type="NCBI Taxonomy" id="1255658"/>
    <lineage>
        <taxon>Bacteria</taxon>
        <taxon>Bacillati</taxon>
        <taxon>Actinomycetota</taxon>
        <taxon>Actinomycetes</taxon>
        <taxon>Propionibacteriales</taxon>
        <taxon>Propionibacteriaceae</taxon>
        <taxon>Luteococcus</taxon>
    </lineage>
</organism>
<dbReference type="AlphaFoldDB" id="A0A1R4I8P7"/>
<feature type="transmembrane region" description="Helical" evidence="1">
    <location>
        <begin position="70"/>
        <end position="92"/>
    </location>
</feature>
<sequence>MRPTTRPLLPELTGAVLAVLCLALGWVSHRYGGHQGILAAEALPSPTHFALLAFGAGATGMFLRHNRVRGALVVSIGTLLAVIGLTLVGQVLGGTYDGGSYRSPDGRLEFRVTKVPSAGELQQSLRLQETHGARSRYWDVGCISGDTGSVRDVHWSSSDKLQLTVDGVQRTLHLGADGPIPNPGLRSC</sequence>
<evidence type="ECO:0000256" key="1">
    <source>
        <dbReference type="SAM" id="Phobius"/>
    </source>
</evidence>
<reference evidence="2 3" key="1">
    <citation type="submission" date="2017-02" db="EMBL/GenBank/DDBJ databases">
        <authorList>
            <person name="Peterson S.W."/>
        </authorList>
    </citation>
    <scope>NUCLEOTIDE SEQUENCE [LARGE SCALE GENOMIC DNA]</scope>
    <source>
        <strain evidence="2 3">LSP_Lj1</strain>
    </source>
</reference>